<dbReference type="InterPro" id="IPR016181">
    <property type="entry name" value="Acyl_CoA_acyltransferase"/>
</dbReference>
<dbReference type="SUPFAM" id="SSF55729">
    <property type="entry name" value="Acyl-CoA N-acyltransferases (Nat)"/>
    <property type="match status" value="1"/>
</dbReference>
<dbReference type="RefSeq" id="WP_020373747.1">
    <property type="nucleotide sequence ID" value="NZ_FWWY01000001.1"/>
</dbReference>
<evidence type="ECO:0000313" key="2">
    <source>
        <dbReference type="EMBL" id="SMC05959.1"/>
    </source>
</evidence>
<dbReference type="Gene3D" id="3.40.630.30">
    <property type="match status" value="1"/>
</dbReference>
<keyword evidence="2" id="KW-0808">Transferase</keyword>
<keyword evidence="3" id="KW-1185">Reference proteome</keyword>
<dbReference type="PROSITE" id="PS51186">
    <property type="entry name" value="GNAT"/>
    <property type="match status" value="1"/>
</dbReference>
<dbReference type="AlphaFoldDB" id="A0A1W1WII2"/>
<dbReference type="CDD" id="cd04301">
    <property type="entry name" value="NAT_SF"/>
    <property type="match status" value="1"/>
</dbReference>
<dbReference type="Pfam" id="PF00583">
    <property type="entry name" value="Acetyltransf_1"/>
    <property type="match status" value="1"/>
</dbReference>
<proteinExistence type="predicted"/>
<reference evidence="3" key="1">
    <citation type="submission" date="2017-04" db="EMBL/GenBank/DDBJ databases">
        <authorList>
            <person name="Varghese N."/>
            <person name="Submissions S."/>
        </authorList>
    </citation>
    <scope>NUCLEOTIDE SEQUENCE [LARGE SCALE GENOMIC DNA]</scope>
    <source>
        <strain evidence="3">DSM 9293</strain>
    </source>
</reference>
<protein>
    <submittedName>
        <fullName evidence="2">Acetyltransferase (GNAT) domain-containing protein</fullName>
    </submittedName>
</protein>
<dbReference type="GO" id="GO:0016747">
    <property type="term" value="F:acyltransferase activity, transferring groups other than amino-acyl groups"/>
    <property type="evidence" value="ECO:0007669"/>
    <property type="project" value="InterPro"/>
</dbReference>
<evidence type="ECO:0000259" key="1">
    <source>
        <dbReference type="PROSITE" id="PS51186"/>
    </source>
</evidence>
<gene>
    <name evidence="2" type="ORF">SAMN00768000_2558</name>
</gene>
<dbReference type="Proteomes" id="UP000192660">
    <property type="component" value="Unassembled WGS sequence"/>
</dbReference>
<dbReference type="EMBL" id="FWWY01000001">
    <property type="protein sequence ID" value="SMC05959.1"/>
    <property type="molecule type" value="Genomic_DNA"/>
</dbReference>
<dbReference type="STRING" id="28034.BFX07_12420"/>
<evidence type="ECO:0000313" key="3">
    <source>
        <dbReference type="Proteomes" id="UP000192660"/>
    </source>
</evidence>
<feature type="domain" description="N-acetyltransferase" evidence="1">
    <location>
        <begin position="72"/>
        <end position="216"/>
    </location>
</feature>
<accession>A0A1W1WII2</accession>
<sequence>MKFSTKQSWVTMSETKKFGVGAFRLHSFRFEKDNKTVFPCTIASHQGPGKRCDVITAFIRSLWLNETEEQILEYQEYAHVFPDPHTYQAMCWLHENIFQQDASFIKQVLSSRPFLILIAVDYDNVVGYKIGYQDRPRRFYSWFGGVDPTYRGRGIASELMRRQHLWCRQNGYQTVRTYTKNKWRDMLILNLRHGFDVIGTYTDSQGEPKIILEKRL</sequence>
<dbReference type="InterPro" id="IPR000182">
    <property type="entry name" value="GNAT_dom"/>
</dbReference>
<name>A0A1W1WII2_SULTA</name>
<organism evidence="2 3">
    <name type="scientific">Sulfobacillus thermosulfidooxidans (strain DSM 9293 / VKM B-1269 / AT-1)</name>
    <dbReference type="NCBI Taxonomy" id="929705"/>
    <lineage>
        <taxon>Bacteria</taxon>
        <taxon>Bacillati</taxon>
        <taxon>Bacillota</taxon>
        <taxon>Clostridia</taxon>
        <taxon>Eubacteriales</taxon>
        <taxon>Clostridiales Family XVII. Incertae Sedis</taxon>
        <taxon>Sulfobacillus</taxon>
    </lineage>
</organism>